<evidence type="ECO:0000256" key="1">
    <source>
        <dbReference type="ARBA" id="ARBA00022598"/>
    </source>
</evidence>
<dbReference type="InterPro" id="IPR012094">
    <property type="entry name" value="tRNA_Ile_lys_synt"/>
</dbReference>
<keyword evidence="6" id="KW-0963">Cytoplasm</keyword>
<dbReference type="PANTHER" id="PTHR43033:SF1">
    <property type="entry name" value="TRNA(ILE)-LYSIDINE SYNTHASE-RELATED"/>
    <property type="match status" value="1"/>
</dbReference>
<dbReference type="AlphaFoldDB" id="D8JRZ6"/>
<dbReference type="PANTHER" id="PTHR43033">
    <property type="entry name" value="TRNA(ILE)-LYSIDINE SYNTHASE-RELATED"/>
    <property type="match status" value="1"/>
</dbReference>
<evidence type="ECO:0000259" key="7">
    <source>
        <dbReference type="Pfam" id="PF01171"/>
    </source>
</evidence>
<dbReference type="HAMAP" id="MF_01161">
    <property type="entry name" value="tRNA_Ile_lys_synt"/>
    <property type="match status" value="1"/>
</dbReference>
<reference evidence="9" key="1">
    <citation type="journal article" date="2011" name="J. Bacteriol.">
        <title>Genome sequences of eight morphologically diverse alphaproteobacteria.</title>
        <authorList>
            <consortium name="US DOE Joint Genome Institute"/>
            <person name="Brown P.J."/>
            <person name="Kysela D.T."/>
            <person name="Buechlein A."/>
            <person name="Hemmerich C."/>
            <person name="Brun Y.V."/>
        </authorList>
    </citation>
    <scope>NUCLEOTIDE SEQUENCE [LARGE SCALE GENOMIC DNA]</scope>
    <source>
        <strain evidence="9">ATCC 51888 / DSM 1869 / NCIB 11706 / TK 0415</strain>
    </source>
</reference>
<sequence length="443" mass="47241">MSRGSHLPITPDEADAAFEPLAKFEHVVLAVSGGPDSMALLVLASEWRQRRNGAPPSLSVATVDHGLRPESPREAEFVASEAQRLGLPHVTLPWTGEKPSRGIPDAARRARYRLLDDHARALSASDVAVVTAHHQGDQAETFAMRLARGAGVNGLAGMPAERVLHEGSTVSLVRPLLAFAKSRLIATLEARGLSSVDDPSNSDHRYERARMRSALSDLDAAGISPAALATSARRLGEAEAALRYADECFAATLALSFGNEVFAAFDRNAFRAGPALLRQRLLGSLIARYGGASERPDLVEIEDLTARLQAEDKSTATLGGVMVSSGSRFVRVWREAGRLTQSDLILSPGESRTWDRRFIVQRAADAIGAVKVRPLGAENYARIAGRLAAKYRPPSRAAHALPSFWQGDDLVAVPSLAPFAVASQASLEETGCQLKALAAAAAC</sequence>
<dbReference type="RefSeq" id="WP_013216373.1">
    <property type="nucleotide sequence ID" value="NC_014313.1"/>
</dbReference>
<comment type="domain">
    <text evidence="6">The N-terminal region contains the highly conserved SGGXDS motif, predicted to be a P-loop motif involved in ATP binding.</text>
</comment>
<protein>
    <recommendedName>
        <fullName evidence="6">tRNA(Ile)-lysidine synthase</fullName>
        <ecNumber evidence="6">6.3.4.19</ecNumber>
    </recommendedName>
    <alternativeName>
        <fullName evidence="6">tRNA(Ile)-2-lysyl-cytidine synthase</fullName>
    </alternativeName>
    <alternativeName>
        <fullName evidence="6">tRNA(Ile)-lysidine synthetase</fullName>
    </alternativeName>
</protein>
<keyword evidence="1 6" id="KW-0436">Ligase</keyword>
<gene>
    <name evidence="6" type="primary">tilS</name>
    <name evidence="8" type="ordered locus">Hden_2417</name>
</gene>
<dbReference type="Proteomes" id="UP000002033">
    <property type="component" value="Chromosome"/>
</dbReference>
<dbReference type="NCBIfam" id="TIGR02432">
    <property type="entry name" value="lysidine_TilS_N"/>
    <property type="match status" value="1"/>
</dbReference>
<accession>D8JRZ6</accession>
<feature type="domain" description="tRNA(Ile)-lysidine/2-thiocytidine synthase N-terminal" evidence="7">
    <location>
        <begin position="27"/>
        <end position="213"/>
    </location>
</feature>
<dbReference type="Pfam" id="PF01171">
    <property type="entry name" value="ATP_bind_3"/>
    <property type="match status" value="1"/>
</dbReference>
<organism evidence="8 9">
    <name type="scientific">Hyphomicrobium denitrificans (strain ATCC 51888 / DSM 1869 / NCIMB 11706 / TK 0415)</name>
    <dbReference type="NCBI Taxonomy" id="582899"/>
    <lineage>
        <taxon>Bacteria</taxon>
        <taxon>Pseudomonadati</taxon>
        <taxon>Pseudomonadota</taxon>
        <taxon>Alphaproteobacteria</taxon>
        <taxon>Hyphomicrobiales</taxon>
        <taxon>Hyphomicrobiaceae</taxon>
        <taxon>Hyphomicrobium</taxon>
    </lineage>
</organism>
<evidence type="ECO:0000256" key="5">
    <source>
        <dbReference type="ARBA" id="ARBA00048539"/>
    </source>
</evidence>
<dbReference type="eggNOG" id="COG0037">
    <property type="taxonomic scope" value="Bacteria"/>
</dbReference>
<comment type="subcellular location">
    <subcellularLocation>
        <location evidence="6">Cytoplasm</location>
    </subcellularLocation>
</comment>
<dbReference type="CDD" id="cd01992">
    <property type="entry name" value="TilS_N"/>
    <property type="match status" value="1"/>
</dbReference>
<evidence type="ECO:0000256" key="3">
    <source>
        <dbReference type="ARBA" id="ARBA00022741"/>
    </source>
</evidence>
<dbReference type="InterPro" id="IPR011063">
    <property type="entry name" value="TilS/TtcA_N"/>
</dbReference>
<dbReference type="GO" id="GO:0006400">
    <property type="term" value="P:tRNA modification"/>
    <property type="evidence" value="ECO:0007669"/>
    <property type="project" value="UniProtKB-UniRule"/>
</dbReference>
<dbReference type="GO" id="GO:0032267">
    <property type="term" value="F:tRNA(Ile)-lysidine synthase activity"/>
    <property type="evidence" value="ECO:0007669"/>
    <property type="project" value="UniProtKB-EC"/>
</dbReference>
<dbReference type="Gene3D" id="3.40.50.620">
    <property type="entry name" value="HUPs"/>
    <property type="match status" value="1"/>
</dbReference>
<feature type="binding site" evidence="6">
    <location>
        <begin position="32"/>
        <end position="37"/>
    </location>
    <ligand>
        <name>ATP</name>
        <dbReference type="ChEBI" id="CHEBI:30616"/>
    </ligand>
</feature>
<comment type="catalytic activity">
    <reaction evidence="5 6">
        <text>cytidine(34) in tRNA(Ile2) + L-lysine + ATP = lysidine(34) in tRNA(Ile2) + AMP + diphosphate + H(+)</text>
        <dbReference type="Rhea" id="RHEA:43744"/>
        <dbReference type="Rhea" id="RHEA-COMP:10625"/>
        <dbReference type="Rhea" id="RHEA-COMP:10670"/>
        <dbReference type="ChEBI" id="CHEBI:15378"/>
        <dbReference type="ChEBI" id="CHEBI:30616"/>
        <dbReference type="ChEBI" id="CHEBI:32551"/>
        <dbReference type="ChEBI" id="CHEBI:33019"/>
        <dbReference type="ChEBI" id="CHEBI:82748"/>
        <dbReference type="ChEBI" id="CHEBI:83665"/>
        <dbReference type="ChEBI" id="CHEBI:456215"/>
        <dbReference type="EC" id="6.3.4.19"/>
    </reaction>
</comment>
<dbReference type="STRING" id="582899.Hden_2417"/>
<comment type="function">
    <text evidence="6">Ligates lysine onto the cytidine present at position 34 of the AUA codon-specific tRNA(Ile) that contains the anticodon CAU, in an ATP-dependent manner. Cytidine is converted to lysidine, thus changing the amino acid specificity of the tRNA from methionine to isoleucine.</text>
</comment>
<name>D8JRZ6_HYPDA</name>
<dbReference type="KEGG" id="hdn:Hden_2417"/>
<keyword evidence="9" id="KW-1185">Reference proteome</keyword>
<comment type="similarity">
    <text evidence="6">Belongs to the tRNA(Ile)-lysidine synthase family.</text>
</comment>
<dbReference type="HOGENOM" id="CLU_018869_3_2_5"/>
<evidence type="ECO:0000313" key="8">
    <source>
        <dbReference type="EMBL" id="ADJ24214.1"/>
    </source>
</evidence>
<keyword evidence="4 6" id="KW-0067">ATP-binding</keyword>
<keyword evidence="3 6" id="KW-0547">Nucleotide-binding</keyword>
<dbReference type="GO" id="GO:0005737">
    <property type="term" value="C:cytoplasm"/>
    <property type="evidence" value="ECO:0007669"/>
    <property type="project" value="UniProtKB-SubCell"/>
</dbReference>
<dbReference type="EC" id="6.3.4.19" evidence="6"/>
<evidence type="ECO:0000256" key="2">
    <source>
        <dbReference type="ARBA" id="ARBA00022694"/>
    </source>
</evidence>
<dbReference type="GO" id="GO:0005524">
    <property type="term" value="F:ATP binding"/>
    <property type="evidence" value="ECO:0007669"/>
    <property type="project" value="UniProtKB-UniRule"/>
</dbReference>
<evidence type="ECO:0000313" key="9">
    <source>
        <dbReference type="Proteomes" id="UP000002033"/>
    </source>
</evidence>
<dbReference type="InterPro" id="IPR012795">
    <property type="entry name" value="tRNA_Ile_lys_synt_N"/>
</dbReference>
<proteinExistence type="inferred from homology"/>
<keyword evidence="2 6" id="KW-0819">tRNA processing</keyword>
<dbReference type="InterPro" id="IPR014729">
    <property type="entry name" value="Rossmann-like_a/b/a_fold"/>
</dbReference>
<dbReference type="EMBL" id="CP002083">
    <property type="protein sequence ID" value="ADJ24214.1"/>
    <property type="molecule type" value="Genomic_DNA"/>
</dbReference>
<dbReference type="OrthoDB" id="9807403at2"/>
<evidence type="ECO:0000256" key="6">
    <source>
        <dbReference type="HAMAP-Rule" id="MF_01161"/>
    </source>
</evidence>
<dbReference type="SUPFAM" id="SSF52402">
    <property type="entry name" value="Adenine nucleotide alpha hydrolases-like"/>
    <property type="match status" value="1"/>
</dbReference>
<evidence type="ECO:0000256" key="4">
    <source>
        <dbReference type="ARBA" id="ARBA00022840"/>
    </source>
</evidence>